<dbReference type="Gene3D" id="1.10.357.10">
    <property type="entry name" value="Tetracycline Repressor, domain 2"/>
    <property type="match status" value="1"/>
</dbReference>
<protein>
    <submittedName>
        <fullName evidence="4">TetR/AcrR family transcriptional regulator</fullName>
    </submittedName>
</protein>
<name>A0A4Z0C728_9BURK</name>
<feature type="domain" description="HTH tetR-type" evidence="3">
    <location>
        <begin position="16"/>
        <end position="76"/>
    </location>
</feature>
<accession>A0A4Z0C728</accession>
<dbReference type="PRINTS" id="PR00455">
    <property type="entry name" value="HTHTETR"/>
</dbReference>
<gene>
    <name evidence="4" type="ORF">EZ313_09225</name>
</gene>
<dbReference type="GO" id="GO:0000976">
    <property type="term" value="F:transcription cis-regulatory region binding"/>
    <property type="evidence" value="ECO:0007669"/>
    <property type="project" value="TreeGrafter"/>
</dbReference>
<dbReference type="AlphaFoldDB" id="A0A4Z0C728"/>
<sequence length="208" mass="22909">MPPRAYNNETRLQQQAELKARIAAAAAQLHAEKGALRTSWAEIAEAAGVSLPTVYKHFPDFDALIPACTGHAAQFAPPLPVERILACEDLPAASQALAQACDQRNAFFEPWMAWGEARQIESLSRILAQQRVEFTGFCRQVLQRHLPGAAGLDEMAAQWQALLDFEIWHALVRQHGLPRAAARRHITHLLLAVTGPQPAAPAPRPNRK</sequence>
<dbReference type="InterPro" id="IPR009057">
    <property type="entry name" value="Homeodomain-like_sf"/>
</dbReference>
<evidence type="ECO:0000313" key="4">
    <source>
        <dbReference type="EMBL" id="TFZ06784.1"/>
    </source>
</evidence>
<dbReference type="InterPro" id="IPR050109">
    <property type="entry name" value="HTH-type_TetR-like_transc_reg"/>
</dbReference>
<dbReference type="PROSITE" id="PS50977">
    <property type="entry name" value="HTH_TETR_2"/>
    <property type="match status" value="1"/>
</dbReference>
<evidence type="ECO:0000259" key="3">
    <source>
        <dbReference type="PROSITE" id="PS50977"/>
    </source>
</evidence>
<comment type="caution">
    <text evidence="4">The sequence shown here is derived from an EMBL/GenBank/DDBJ whole genome shotgun (WGS) entry which is preliminary data.</text>
</comment>
<evidence type="ECO:0000313" key="5">
    <source>
        <dbReference type="Proteomes" id="UP000298180"/>
    </source>
</evidence>
<keyword evidence="1 2" id="KW-0238">DNA-binding</keyword>
<evidence type="ECO:0000256" key="1">
    <source>
        <dbReference type="ARBA" id="ARBA00023125"/>
    </source>
</evidence>
<evidence type="ECO:0000256" key="2">
    <source>
        <dbReference type="PROSITE-ProRule" id="PRU00335"/>
    </source>
</evidence>
<dbReference type="EMBL" id="SMLM01000001">
    <property type="protein sequence ID" value="TFZ06784.1"/>
    <property type="molecule type" value="Genomic_DNA"/>
</dbReference>
<dbReference type="SUPFAM" id="SSF46689">
    <property type="entry name" value="Homeodomain-like"/>
    <property type="match status" value="1"/>
</dbReference>
<organism evidence="4 5">
    <name type="scientific">Ramlibacter henchirensis</name>
    <dbReference type="NCBI Taxonomy" id="204072"/>
    <lineage>
        <taxon>Bacteria</taxon>
        <taxon>Pseudomonadati</taxon>
        <taxon>Pseudomonadota</taxon>
        <taxon>Betaproteobacteria</taxon>
        <taxon>Burkholderiales</taxon>
        <taxon>Comamonadaceae</taxon>
        <taxon>Ramlibacter</taxon>
    </lineage>
</organism>
<dbReference type="GO" id="GO:0003700">
    <property type="term" value="F:DNA-binding transcription factor activity"/>
    <property type="evidence" value="ECO:0007669"/>
    <property type="project" value="TreeGrafter"/>
</dbReference>
<proteinExistence type="predicted"/>
<dbReference type="Pfam" id="PF00440">
    <property type="entry name" value="TetR_N"/>
    <property type="match status" value="1"/>
</dbReference>
<feature type="DNA-binding region" description="H-T-H motif" evidence="2">
    <location>
        <begin position="39"/>
        <end position="58"/>
    </location>
</feature>
<dbReference type="PANTHER" id="PTHR30055:SF146">
    <property type="entry name" value="HTH-TYPE TRANSCRIPTIONAL DUAL REGULATOR CECR"/>
    <property type="match status" value="1"/>
</dbReference>
<keyword evidence="5" id="KW-1185">Reference proteome</keyword>
<reference evidence="4 5" key="1">
    <citation type="submission" date="2019-03" db="EMBL/GenBank/DDBJ databases">
        <title>Ramlibacter henchirensis DSM 14656, whole genome shotgun sequence.</title>
        <authorList>
            <person name="Zhang X."/>
            <person name="Feng G."/>
            <person name="Zhu H."/>
        </authorList>
    </citation>
    <scope>NUCLEOTIDE SEQUENCE [LARGE SCALE GENOMIC DNA]</scope>
    <source>
        <strain evidence="4 5">DSM 14656</strain>
    </source>
</reference>
<dbReference type="OrthoDB" id="5293556at2"/>
<dbReference type="Proteomes" id="UP000298180">
    <property type="component" value="Unassembled WGS sequence"/>
</dbReference>
<dbReference type="InterPro" id="IPR001647">
    <property type="entry name" value="HTH_TetR"/>
</dbReference>
<dbReference type="PANTHER" id="PTHR30055">
    <property type="entry name" value="HTH-TYPE TRANSCRIPTIONAL REGULATOR RUTR"/>
    <property type="match status" value="1"/>
</dbReference>
<dbReference type="RefSeq" id="WP_135262871.1">
    <property type="nucleotide sequence ID" value="NZ_SMLM01000001.1"/>
</dbReference>